<gene>
    <name evidence="1" type="ORF">EWV77_05170</name>
</gene>
<proteinExistence type="predicted"/>
<dbReference type="EMBL" id="SFAZ01000071">
    <property type="protein sequence ID" value="TRU77946.1"/>
    <property type="molecule type" value="Genomic_DNA"/>
</dbReference>
<dbReference type="Proteomes" id="UP000320674">
    <property type="component" value="Unassembled WGS sequence"/>
</dbReference>
<comment type="caution">
    <text evidence="1">The sequence shown here is derived from an EMBL/GenBank/DDBJ whole genome shotgun (WGS) entry which is preliminary data.</text>
</comment>
<organism evidence="1 2">
    <name type="scientific">Microcystis viridis Mv_BB_P_19951000_S68D</name>
    <dbReference type="NCBI Taxonomy" id="2486270"/>
    <lineage>
        <taxon>Bacteria</taxon>
        <taxon>Bacillati</taxon>
        <taxon>Cyanobacteriota</taxon>
        <taxon>Cyanophyceae</taxon>
        <taxon>Oscillatoriophycideae</taxon>
        <taxon>Chroococcales</taxon>
        <taxon>Microcystaceae</taxon>
        <taxon>Microcystis</taxon>
    </lineage>
</organism>
<reference evidence="1 2" key="1">
    <citation type="submission" date="2019-01" db="EMBL/GenBank/DDBJ databases">
        <title>Coherence of Microcystis species and biogeography revealed through population genomics.</title>
        <authorList>
            <person name="Perez-Carrascal O.M."/>
            <person name="Terrat Y."/>
            <person name="Giani A."/>
            <person name="Fortin N."/>
            <person name="Tromas N."/>
            <person name="Shapiro B.J."/>
        </authorList>
    </citation>
    <scope>NUCLEOTIDE SEQUENCE [LARGE SCALE GENOMIC DNA]</scope>
    <source>
        <strain evidence="1">Mv_BB_P_19951000_S68D</strain>
    </source>
</reference>
<evidence type="ECO:0000313" key="2">
    <source>
        <dbReference type="Proteomes" id="UP000320674"/>
    </source>
</evidence>
<evidence type="ECO:0000313" key="1">
    <source>
        <dbReference type="EMBL" id="TRU77946.1"/>
    </source>
</evidence>
<protein>
    <submittedName>
        <fullName evidence="1">Uncharacterized protein</fullName>
    </submittedName>
</protein>
<accession>A0A552I3A4</accession>
<sequence length="55" mass="6332">MNKLEFDLDGKQSFGIFSMPATRYAVKGRKYHLNAAEAIITYEQIYLCNIIRCVS</sequence>
<name>A0A552I3A4_MICVR</name>
<dbReference type="AlphaFoldDB" id="A0A552I3A4"/>